<dbReference type="PROSITE" id="PS50048">
    <property type="entry name" value="ZN2_CY6_FUNGAL_2"/>
    <property type="match status" value="1"/>
</dbReference>
<dbReference type="InterPro" id="IPR036864">
    <property type="entry name" value="Zn2-C6_fun-type_DNA-bd_sf"/>
</dbReference>
<dbReference type="GeneID" id="25408218"/>
<dbReference type="RefSeq" id="XP_013424773.1">
    <property type="nucleotide sequence ID" value="XM_013569319.1"/>
</dbReference>
<dbReference type="STRING" id="1043004.A0A074WLP6"/>
<dbReference type="SUPFAM" id="SSF57701">
    <property type="entry name" value="Zn2/Cys6 DNA-binding domain"/>
    <property type="match status" value="1"/>
</dbReference>
<feature type="non-terminal residue" evidence="3">
    <location>
        <position position="92"/>
    </location>
</feature>
<dbReference type="GO" id="GO:0000981">
    <property type="term" value="F:DNA-binding transcription factor activity, RNA polymerase II-specific"/>
    <property type="evidence" value="ECO:0007669"/>
    <property type="project" value="InterPro"/>
</dbReference>
<evidence type="ECO:0000259" key="2">
    <source>
        <dbReference type="PROSITE" id="PS50048"/>
    </source>
</evidence>
<feature type="domain" description="Zn(2)-C6 fungal-type" evidence="2">
    <location>
        <begin position="7"/>
        <end position="37"/>
    </location>
</feature>
<organism evidence="3 4">
    <name type="scientific">Aureobasidium namibiae CBS 147.97</name>
    <dbReference type="NCBI Taxonomy" id="1043004"/>
    <lineage>
        <taxon>Eukaryota</taxon>
        <taxon>Fungi</taxon>
        <taxon>Dikarya</taxon>
        <taxon>Ascomycota</taxon>
        <taxon>Pezizomycotina</taxon>
        <taxon>Dothideomycetes</taxon>
        <taxon>Dothideomycetidae</taxon>
        <taxon>Dothideales</taxon>
        <taxon>Saccotheciaceae</taxon>
        <taxon>Aureobasidium</taxon>
    </lineage>
</organism>
<keyword evidence="1" id="KW-0539">Nucleus</keyword>
<dbReference type="Proteomes" id="UP000027730">
    <property type="component" value="Unassembled WGS sequence"/>
</dbReference>
<accession>A0A074WLP6</accession>
<name>A0A074WLP6_9PEZI</name>
<evidence type="ECO:0000313" key="3">
    <source>
        <dbReference type="EMBL" id="KEQ70692.1"/>
    </source>
</evidence>
<feature type="non-terminal residue" evidence="3">
    <location>
        <position position="1"/>
    </location>
</feature>
<dbReference type="InterPro" id="IPR053187">
    <property type="entry name" value="Notoamide_regulator"/>
</dbReference>
<evidence type="ECO:0000313" key="4">
    <source>
        <dbReference type="Proteomes" id="UP000027730"/>
    </source>
</evidence>
<dbReference type="Pfam" id="PF00172">
    <property type="entry name" value="Zn_clus"/>
    <property type="match status" value="1"/>
</dbReference>
<dbReference type="InterPro" id="IPR001138">
    <property type="entry name" value="Zn2Cys6_DnaBD"/>
</dbReference>
<dbReference type="PANTHER" id="PTHR47256:SF1">
    <property type="entry name" value="ZN(II)2CYS6 TRANSCRIPTION FACTOR (EUROFUNG)"/>
    <property type="match status" value="1"/>
</dbReference>
<dbReference type="AlphaFoldDB" id="A0A074WLP6"/>
<dbReference type="EMBL" id="KL584716">
    <property type="protein sequence ID" value="KEQ70692.1"/>
    <property type="molecule type" value="Genomic_DNA"/>
</dbReference>
<evidence type="ECO:0000256" key="1">
    <source>
        <dbReference type="ARBA" id="ARBA00023242"/>
    </source>
</evidence>
<dbReference type="GO" id="GO:0008270">
    <property type="term" value="F:zinc ion binding"/>
    <property type="evidence" value="ECO:0007669"/>
    <property type="project" value="InterPro"/>
</dbReference>
<gene>
    <name evidence="3" type="ORF">M436DRAFT_29407</name>
</gene>
<dbReference type="PROSITE" id="PS00463">
    <property type="entry name" value="ZN2_CY6_FUNGAL_1"/>
    <property type="match status" value="1"/>
</dbReference>
<dbReference type="PANTHER" id="PTHR47256">
    <property type="entry name" value="ZN(II)2CYS6 TRANSCRIPTION FACTOR (EUROFUNG)-RELATED"/>
    <property type="match status" value="1"/>
</dbReference>
<dbReference type="CDD" id="cd00067">
    <property type="entry name" value="GAL4"/>
    <property type="match status" value="1"/>
</dbReference>
<keyword evidence="4" id="KW-1185">Reference proteome</keyword>
<dbReference type="Gene3D" id="4.10.240.10">
    <property type="entry name" value="Zn(2)-C6 fungal-type DNA-binding domain"/>
    <property type="match status" value="1"/>
</dbReference>
<proteinExistence type="predicted"/>
<reference evidence="3 4" key="1">
    <citation type="journal article" date="2014" name="BMC Genomics">
        <title>Genome sequencing of four Aureobasidium pullulans varieties: biotechnological potential, stress tolerance, and description of new species.</title>
        <authorList>
            <person name="Gostin Ar C."/>
            <person name="Ohm R.A."/>
            <person name="Kogej T."/>
            <person name="Sonjak S."/>
            <person name="Turk M."/>
            <person name="Zajc J."/>
            <person name="Zalar P."/>
            <person name="Grube M."/>
            <person name="Sun H."/>
            <person name="Han J."/>
            <person name="Sharma A."/>
            <person name="Chiniquy J."/>
            <person name="Ngan C.Y."/>
            <person name="Lipzen A."/>
            <person name="Barry K."/>
            <person name="Grigoriev I.V."/>
            <person name="Gunde-Cimerman N."/>
        </authorList>
    </citation>
    <scope>NUCLEOTIDE SEQUENCE [LARGE SCALE GENOMIC DNA]</scope>
    <source>
        <strain evidence="3 4">CBS 147.97</strain>
    </source>
</reference>
<protein>
    <recommendedName>
        <fullName evidence="2">Zn(2)-C6 fungal-type domain-containing protein</fullName>
    </recommendedName>
</protein>
<sequence>GGQTKAACLPCRKRKSKCDGDRPSCKCCMAKATMCNYSVTTPGVTQQQAIKNELDAYKRVLTLIRDSSSSDVESLVRIIKARNSLNDAVQDI</sequence>
<dbReference type="OrthoDB" id="10261408at2759"/>
<dbReference type="HOGENOM" id="CLU_126704_2_0_1"/>